<keyword evidence="3" id="KW-0378">Hydrolase</keyword>
<dbReference type="InterPro" id="IPR000073">
    <property type="entry name" value="AB_hydrolase_1"/>
</dbReference>
<evidence type="ECO:0000259" key="6">
    <source>
        <dbReference type="Pfam" id="PF08386"/>
    </source>
</evidence>
<evidence type="ECO:0000256" key="3">
    <source>
        <dbReference type="ARBA" id="ARBA00022801"/>
    </source>
</evidence>
<dbReference type="PROSITE" id="PS51257">
    <property type="entry name" value="PROKAR_LIPOPROTEIN"/>
    <property type="match status" value="1"/>
</dbReference>
<evidence type="ECO:0000259" key="5">
    <source>
        <dbReference type="Pfam" id="PF00561"/>
    </source>
</evidence>
<feature type="domain" description="AB hydrolase-1" evidence="5">
    <location>
        <begin position="103"/>
        <end position="333"/>
    </location>
</feature>
<dbReference type="PANTHER" id="PTHR43248">
    <property type="entry name" value="2-SUCCINYL-6-HYDROXY-2,4-CYCLOHEXADIENE-1-CARBOXYLATE SYNTHASE"/>
    <property type="match status" value="1"/>
</dbReference>
<dbReference type="InterPro" id="IPR029058">
    <property type="entry name" value="AB_hydrolase_fold"/>
</dbReference>
<dbReference type="STRING" id="1586287.BBK82_31575"/>
<dbReference type="KEGG" id="led:BBK82_31575"/>
<feature type="chain" id="PRO_5008538483" evidence="4">
    <location>
        <begin position="24"/>
        <end position="518"/>
    </location>
</feature>
<feature type="domain" description="Peptidase S33 tripeptidyl aminopeptidase-like C-terminal" evidence="6">
    <location>
        <begin position="422"/>
        <end position="516"/>
    </location>
</feature>
<comment type="similarity">
    <text evidence="1">Belongs to the peptidase S33 family.</text>
</comment>
<keyword evidence="2 4" id="KW-0732">Signal</keyword>
<dbReference type="Gene3D" id="3.40.50.1820">
    <property type="entry name" value="alpha/beta hydrolase"/>
    <property type="match status" value="1"/>
</dbReference>
<dbReference type="InterPro" id="IPR013595">
    <property type="entry name" value="Pept_S33_TAP-like_C"/>
</dbReference>
<gene>
    <name evidence="7" type="ORF">BBK82_31575</name>
</gene>
<dbReference type="Pfam" id="PF08386">
    <property type="entry name" value="Abhydrolase_4"/>
    <property type="match status" value="1"/>
</dbReference>
<dbReference type="SUPFAM" id="SSF53474">
    <property type="entry name" value="alpha/beta-Hydrolases"/>
    <property type="match status" value="1"/>
</dbReference>
<dbReference type="Pfam" id="PF00561">
    <property type="entry name" value="Abhydrolase_1"/>
    <property type="match status" value="1"/>
</dbReference>
<dbReference type="OrthoDB" id="4447445at2"/>
<feature type="signal peptide" evidence="4">
    <location>
        <begin position="1"/>
        <end position="23"/>
    </location>
</feature>
<keyword evidence="8" id="KW-1185">Reference proteome</keyword>
<dbReference type="RefSeq" id="WP_065918248.1">
    <property type="nucleotide sequence ID" value="NZ_CP016793.1"/>
</dbReference>
<dbReference type="EMBL" id="CP016793">
    <property type="protein sequence ID" value="ANZ39907.1"/>
    <property type="molecule type" value="Genomic_DNA"/>
</dbReference>
<dbReference type="GO" id="GO:0016787">
    <property type="term" value="F:hydrolase activity"/>
    <property type="evidence" value="ECO:0007669"/>
    <property type="project" value="UniProtKB-KW"/>
</dbReference>
<dbReference type="PANTHER" id="PTHR43248:SF29">
    <property type="entry name" value="TRIPEPTIDYL AMINOPEPTIDASE"/>
    <property type="match status" value="1"/>
</dbReference>
<evidence type="ECO:0000256" key="4">
    <source>
        <dbReference type="SAM" id="SignalP"/>
    </source>
</evidence>
<evidence type="ECO:0000313" key="7">
    <source>
        <dbReference type="EMBL" id="ANZ39907.1"/>
    </source>
</evidence>
<sequence length="518" mass="54566">MFRTRSRLFVVGAALLVLVGACTTPSPPVPPPPPDLTEFHDQRIAFEPCGPFATTATDEKLFANKRLDCARVQVPVDYDNPGGARGQVAVLRIPASGNRIGSLFVNPGGPGGSGMNFVAAMAASKPLWTEGTLGQRFDVIGFDPRGVGASLPHLDCFTDAEDDERVTGLDSVLDQDSAAGEEQAREIVRRCAASAGGEDALTSVGTRETARDMDVLRAVLGDDELTYLGYSYGTELGGVYAEAFPEKVRALVLDGAISPGKTPIEMTIAQAAAGQESFTRLAQECAKAPDCPLGTDPARATERFQALTRPLADRPAPTTDGRGLSHADAVIAALAGMRAEALSPRFIKGLTELAAGRGDILLSLRDQITGREPDGRYNGTLDSFLAIRCMDWPRRTPAEQTDVLRRIREAAPVVDDGTPVEQSHHVCAAWPKPPSRTGPWLSGGADLPPTLTVSTTGDVATPHQAGVELAEALGGSLLTVEGDQHGVSLVGGNACIDDTVLAYLVELKTPPEGTRCVL</sequence>
<proteinExistence type="inferred from homology"/>
<accession>A0A1B2HQB5</accession>
<dbReference type="InterPro" id="IPR051601">
    <property type="entry name" value="Serine_prot/Carboxylest_S33"/>
</dbReference>
<evidence type="ECO:0000313" key="8">
    <source>
        <dbReference type="Proteomes" id="UP000093053"/>
    </source>
</evidence>
<name>A0A1B2HQB5_9PSEU</name>
<protein>
    <submittedName>
        <fullName evidence="7">Uncharacterized protein</fullName>
    </submittedName>
</protein>
<evidence type="ECO:0000256" key="1">
    <source>
        <dbReference type="ARBA" id="ARBA00010088"/>
    </source>
</evidence>
<dbReference type="Proteomes" id="UP000093053">
    <property type="component" value="Chromosome"/>
</dbReference>
<organism evidence="7 8">
    <name type="scientific">Lentzea guizhouensis</name>
    <dbReference type="NCBI Taxonomy" id="1586287"/>
    <lineage>
        <taxon>Bacteria</taxon>
        <taxon>Bacillati</taxon>
        <taxon>Actinomycetota</taxon>
        <taxon>Actinomycetes</taxon>
        <taxon>Pseudonocardiales</taxon>
        <taxon>Pseudonocardiaceae</taxon>
        <taxon>Lentzea</taxon>
    </lineage>
</organism>
<evidence type="ECO:0000256" key="2">
    <source>
        <dbReference type="ARBA" id="ARBA00022729"/>
    </source>
</evidence>
<dbReference type="AlphaFoldDB" id="A0A1B2HQB5"/>
<reference evidence="7 8" key="1">
    <citation type="submission" date="2016-07" db="EMBL/GenBank/DDBJ databases">
        <title>Complete genome sequence of the Lentzea guizhouensis DHS C013.</title>
        <authorList>
            <person name="Cao C."/>
        </authorList>
    </citation>
    <scope>NUCLEOTIDE SEQUENCE [LARGE SCALE GENOMIC DNA]</scope>
    <source>
        <strain evidence="7 8">DHS C013</strain>
    </source>
</reference>